<evidence type="ECO:0000313" key="2">
    <source>
        <dbReference type="EMBL" id="BBA17912.1"/>
    </source>
</evidence>
<dbReference type="GO" id="GO:0008909">
    <property type="term" value="F:isochorismate synthase activity"/>
    <property type="evidence" value="ECO:0007669"/>
    <property type="project" value="UniProtKB-EC"/>
</dbReference>
<dbReference type="EC" id="5.4.4.2" evidence="2"/>
<dbReference type="InterPro" id="IPR005801">
    <property type="entry name" value="ADC_synthase"/>
</dbReference>
<organism evidence="2 3">
    <name type="scientific">Blattabacterium punctulatus CPU2</name>
    <dbReference type="NCBI Taxonomy" id="1457032"/>
    <lineage>
        <taxon>Bacteria</taxon>
        <taxon>Pseudomonadati</taxon>
        <taxon>Bacteroidota</taxon>
        <taxon>Flavobacteriia</taxon>
        <taxon>Flavobacteriales</taxon>
        <taxon>Blattabacteriaceae</taxon>
        <taxon>Blattabacterium</taxon>
    </lineage>
</organism>
<evidence type="ECO:0000313" key="3">
    <source>
        <dbReference type="Proteomes" id="UP000262607"/>
    </source>
</evidence>
<name>A0AAD1CLZ3_9FLAO</name>
<dbReference type="AlphaFoldDB" id="A0AAD1CLZ3"/>
<dbReference type="Pfam" id="PF00425">
    <property type="entry name" value="Chorismate_bind"/>
    <property type="match status" value="1"/>
</dbReference>
<feature type="domain" description="Chorismate-utilising enzyme C-terminal" evidence="1">
    <location>
        <begin position="106"/>
        <end position="349"/>
    </location>
</feature>
<dbReference type="RefSeq" id="WP_110548614.1">
    <property type="nucleotide sequence ID" value="NZ_AP014610.1"/>
</dbReference>
<evidence type="ECO:0000259" key="1">
    <source>
        <dbReference type="Pfam" id="PF00425"/>
    </source>
</evidence>
<dbReference type="GeneID" id="66556648"/>
<accession>A0AAD1CLZ3</accession>
<keyword evidence="2" id="KW-0413">Isomerase</keyword>
<reference evidence="2 3" key="1">
    <citation type="submission" date="2014-06" db="EMBL/GenBank/DDBJ databases">
        <title>Genome sequence of the intracellular symbiont Blattabacterium cuenoti, strain CPU2 from the wood feeding cockroach Cryptocercus punctulatus.</title>
        <authorList>
            <person name="Kinjo Y."/>
            <person name="Ohkuma M."/>
            <person name="Tokuda G."/>
        </authorList>
    </citation>
    <scope>NUCLEOTIDE SEQUENCE [LARGE SCALE GENOMIC DNA]</scope>
    <source>
        <strain evidence="2 3">CPU2</strain>
    </source>
</reference>
<dbReference type="InterPro" id="IPR015890">
    <property type="entry name" value="Chorismate_C"/>
</dbReference>
<dbReference type="EMBL" id="AP014610">
    <property type="protein sequence ID" value="BBA17912.1"/>
    <property type="molecule type" value="Genomic_DNA"/>
</dbReference>
<proteinExistence type="predicted"/>
<dbReference type="PANTHER" id="PTHR42839:SF2">
    <property type="entry name" value="ISOCHORISMATE SYNTHASE ENTC"/>
    <property type="match status" value="1"/>
</dbReference>
<dbReference type="Gene3D" id="3.60.120.10">
    <property type="entry name" value="Anthranilate synthase"/>
    <property type="match status" value="1"/>
</dbReference>
<sequence>MKFIEISIINLYKKIIKKYYNNESFVLFKKPYENKIYFYSHGNNRKIKIKENFFLIGSFNHKNIVKIYTNEIYFIDIKKIISSNKLITIPYSFLDINFSHLIYSYEYQNLLKKAIRFIKNNYFKKVVLSRLIKIPFQNFYLKKTFQKLIFSYPNSFISLWYDFSHGFWIGASPELLIKCNDKKLKTVALAGTISALENKNKWTKKEIEEHKIVIKYITTFLKKYYSGILSIGKTKIINLGTIKHLETPINFSFFKKPNFYEILENMYPTPSICGYPKKKSLDFIQKYEGYNRNFYTGYFGPVDKINMELYLNLRCAKIQMDKKEINLYAGSGITIHSNVDQEYLETENKIKNIFSKFIFN</sequence>
<dbReference type="PANTHER" id="PTHR42839">
    <property type="entry name" value="ISOCHORISMATE SYNTHASE ENTC"/>
    <property type="match status" value="1"/>
</dbReference>
<protein>
    <submittedName>
        <fullName evidence="2">Isochorismate synthase</fullName>
        <ecNumber evidence="2">5.4.4.2</ecNumber>
    </submittedName>
</protein>
<dbReference type="Proteomes" id="UP000262607">
    <property type="component" value="Chromosome"/>
</dbReference>
<dbReference type="SUPFAM" id="SSF56322">
    <property type="entry name" value="ADC synthase"/>
    <property type="match status" value="1"/>
</dbReference>
<gene>
    <name evidence="2" type="primary">entC</name>
    <name evidence="2" type="ORF">CPU2_420</name>
</gene>